<reference evidence="1 2" key="1">
    <citation type="submission" date="2019-03" db="EMBL/GenBank/DDBJ databases">
        <title>Genomic Encyclopedia of Archaeal and Bacterial Type Strains, Phase II (KMG-II): from individual species to whole genera.</title>
        <authorList>
            <person name="Goeker M."/>
        </authorList>
    </citation>
    <scope>NUCLEOTIDE SEQUENCE [LARGE SCALE GENOMIC DNA]</scope>
    <source>
        <strain evidence="1 2">DSM 19035</strain>
    </source>
</reference>
<proteinExistence type="predicted"/>
<dbReference type="RefSeq" id="WP_133577311.1">
    <property type="nucleotide sequence ID" value="NZ_SNYC01000006.1"/>
</dbReference>
<protein>
    <recommendedName>
        <fullName evidence="3">Fasciclin domain-containing protein</fullName>
    </recommendedName>
</protein>
<dbReference type="PROSITE" id="PS51257">
    <property type="entry name" value="PROKAR_LIPOPROTEIN"/>
    <property type="match status" value="1"/>
</dbReference>
<dbReference type="Proteomes" id="UP000295620">
    <property type="component" value="Unassembled WGS sequence"/>
</dbReference>
<dbReference type="OrthoDB" id="655802at2"/>
<name>A0A4R6SRV6_9SPHI</name>
<sequence length="226" mass="25319">MKNTSFNKISLLTVAIILMLAACKKKEYYLDGGISRQSEAELKMTAYEFLASRPNHVFDSLVKIIDLADAKAIVNQSNITFYAVPNEGVMRFQRRFSPSDRQAPRPLVKIGVDTLRMLLNRFIIPSYNVSLEQAVVDKLKYYKDNNGDSLNIYGKGGGINAGSSIQTSAFNMEYEHRKIKVVDSINYVSGIQTHNLQTANARIHVLTPGSNFAGGLKLKYFRVNDN</sequence>
<keyword evidence="2" id="KW-1185">Reference proteome</keyword>
<evidence type="ECO:0000313" key="2">
    <source>
        <dbReference type="Proteomes" id="UP000295620"/>
    </source>
</evidence>
<comment type="caution">
    <text evidence="1">The sequence shown here is derived from an EMBL/GenBank/DDBJ whole genome shotgun (WGS) entry which is preliminary data.</text>
</comment>
<organism evidence="1 2">
    <name type="scientific">Pedobacter metabolipauper</name>
    <dbReference type="NCBI Taxonomy" id="425513"/>
    <lineage>
        <taxon>Bacteria</taxon>
        <taxon>Pseudomonadati</taxon>
        <taxon>Bacteroidota</taxon>
        <taxon>Sphingobacteriia</taxon>
        <taxon>Sphingobacteriales</taxon>
        <taxon>Sphingobacteriaceae</taxon>
        <taxon>Pedobacter</taxon>
    </lineage>
</organism>
<gene>
    <name evidence="1" type="ORF">ATK78_3454</name>
</gene>
<dbReference type="AlphaFoldDB" id="A0A4R6SRV6"/>
<evidence type="ECO:0000313" key="1">
    <source>
        <dbReference type="EMBL" id="TDQ07333.1"/>
    </source>
</evidence>
<accession>A0A4R6SRV6</accession>
<evidence type="ECO:0008006" key="3">
    <source>
        <dbReference type="Google" id="ProtNLM"/>
    </source>
</evidence>
<dbReference type="EMBL" id="SNYC01000006">
    <property type="protein sequence ID" value="TDQ07333.1"/>
    <property type="molecule type" value="Genomic_DNA"/>
</dbReference>